<gene>
    <name evidence="3" type="ORF">OM076_14830</name>
</gene>
<evidence type="ECO:0000313" key="4">
    <source>
        <dbReference type="Proteomes" id="UP001149140"/>
    </source>
</evidence>
<evidence type="ECO:0000259" key="2">
    <source>
        <dbReference type="Pfam" id="PF15902"/>
    </source>
</evidence>
<evidence type="ECO:0000313" key="3">
    <source>
        <dbReference type="EMBL" id="MDA0161549.1"/>
    </source>
</evidence>
<protein>
    <recommendedName>
        <fullName evidence="2">Sortilin N-terminal domain-containing protein</fullName>
    </recommendedName>
</protein>
<accession>A0A9X3S0P9</accession>
<dbReference type="InterPro" id="IPR036278">
    <property type="entry name" value="Sialidase_sf"/>
</dbReference>
<evidence type="ECO:0000256" key="1">
    <source>
        <dbReference type="ARBA" id="ARBA00022737"/>
    </source>
</evidence>
<proteinExistence type="predicted"/>
<organism evidence="3 4">
    <name type="scientific">Solirubrobacter ginsenosidimutans</name>
    <dbReference type="NCBI Taxonomy" id="490573"/>
    <lineage>
        <taxon>Bacteria</taxon>
        <taxon>Bacillati</taxon>
        <taxon>Actinomycetota</taxon>
        <taxon>Thermoleophilia</taxon>
        <taxon>Solirubrobacterales</taxon>
        <taxon>Solirubrobacteraceae</taxon>
        <taxon>Solirubrobacter</taxon>
    </lineage>
</organism>
<dbReference type="RefSeq" id="WP_270040766.1">
    <property type="nucleotide sequence ID" value="NZ_JAPDOD010000013.1"/>
</dbReference>
<dbReference type="Proteomes" id="UP001149140">
    <property type="component" value="Unassembled WGS sequence"/>
</dbReference>
<dbReference type="InterPro" id="IPR015943">
    <property type="entry name" value="WD40/YVTN_repeat-like_dom_sf"/>
</dbReference>
<name>A0A9X3S0P9_9ACTN</name>
<dbReference type="Pfam" id="PF15902">
    <property type="entry name" value="Sortilin-Vps10"/>
    <property type="match status" value="1"/>
</dbReference>
<dbReference type="InterPro" id="IPR031778">
    <property type="entry name" value="Sortilin_N"/>
</dbReference>
<dbReference type="Gene3D" id="2.130.10.10">
    <property type="entry name" value="YVTN repeat-like/Quinoprotein amine dehydrogenase"/>
    <property type="match status" value="5"/>
</dbReference>
<dbReference type="PANTHER" id="PTHR43739">
    <property type="entry name" value="XYLOGLUCANASE (EUROFUNG)"/>
    <property type="match status" value="1"/>
</dbReference>
<feature type="domain" description="Sortilin N-terminal" evidence="2">
    <location>
        <begin position="188"/>
        <end position="315"/>
    </location>
</feature>
<dbReference type="SUPFAM" id="SSF50939">
    <property type="entry name" value="Sialidases"/>
    <property type="match status" value="1"/>
</dbReference>
<dbReference type="InterPro" id="IPR052025">
    <property type="entry name" value="Xyloglucanase_GH74"/>
</dbReference>
<dbReference type="CDD" id="cd15482">
    <property type="entry name" value="Sialidase_non-viral"/>
    <property type="match status" value="2"/>
</dbReference>
<keyword evidence="4" id="KW-1185">Reference proteome</keyword>
<sequence length="935" mass="98447">MRTKKRSKVKLTAAILGALVLLNAVVMLALTRSTSSLPSKSSVAGLVVPPEVESIAAGQTDPDEYLDLKQSSASPVTEGQVKQAQAQAADVPAAAGGIAWQQLGPYNVGGRVVDVQADKLAANGVYAAVSGGGVWHSADAGVNWNPVWPNDQTQTMGALAQDANGTLWAGTGEANPPGGGLTYFGDGVYKSTDQGAHWTNVGLRESASIGRIAIDPSNPDKVFAAAAGNVSRSAAQRGLYRTEDGGKSWQLVLAPTTPTTGAIDVAINPTNPQIVYAALWDHTRNNGARVYGGVGSGLFRSKDGGDTWERLQNIVDPLPAYDTAQSGLKQDASLGRIGVTIAPSDPNRVYVVTGSPYGPDKGFYYSDDGGDSFHVGGRAYQTSSGYQWWFGRLWVDPLDKNHLFNADVNLRTSTNGGQTWTAVSGPHSDQHAMDWDPHQPGRVYLGNDGGMYRSDTNGVGAGTWIKASNQPWNQSYHLAVSQQDSQRLATGLQDNGSVRSWTAAAPSPTDPALTNWNSYGGGDGHWNVIDPVDQSYYYECFQPSPPRHSCGGFHDTATGTTNLTISNNGWPANQRWTTDTPIVVDPNNDAVIYLGGTVLGRSANRGGAFTMISPADDANSLPGPVPADENDLGPFYANEYATITSIAPAKSATTVPYAQTLYVGTDTGRVWKTTDAGAHWTRLTGVPERWVNAIVVDPADENHVYAAFSGYREGSDAANVYESHDGGATWANISQNLPNGPVEMITYDAAHDVLYAATDVGVFDRKDGDSAWYKISVGLPNVPVLDVKLSGDGKYVFAATFGRSVWKLPLSVDATDGGGTGGSVPATLALTVGGSASFGAFQPGVEKDYTASTTANVISSAGDATLSVSDPGHLTNGTFALPSPLSVDLSKSTWDAPVSNDPVTVTFKQHIGATDPLRTGNYSKTLTFTLSTTNP</sequence>
<dbReference type="PANTHER" id="PTHR43739:SF5">
    <property type="entry name" value="EXO-ALPHA-SIALIDASE"/>
    <property type="match status" value="1"/>
</dbReference>
<dbReference type="EMBL" id="JAPDOD010000013">
    <property type="protein sequence ID" value="MDA0161549.1"/>
    <property type="molecule type" value="Genomic_DNA"/>
</dbReference>
<keyword evidence="1" id="KW-0677">Repeat</keyword>
<dbReference type="AlphaFoldDB" id="A0A9X3S0P9"/>
<comment type="caution">
    <text evidence="3">The sequence shown here is derived from an EMBL/GenBank/DDBJ whole genome shotgun (WGS) entry which is preliminary data.</text>
</comment>
<dbReference type="GO" id="GO:0010411">
    <property type="term" value="P:xyloglucan metabolic process"/>
    <property type="evidence" value="ECO:0007669"/>
    <property type="project" value="TreeGrafter"/>
</dbReference>
<reference evidence="3" key="1">
    <citation type="submission" date="2022-10" db="EMBL/GenBank/DDBJ databases">
        <title>The WGS of Solirubrobacter ginsenosidimutans DSM 21036.</title>
        <authorList>
            <person name="Jiang Z."/>
        </authorList>
    </citation>
    <scope>NUCLEOTIDE SEQUENCE</scope>
    <source>
        <strain evidence="3">DSM 21036</strain>
    </source>
</reference>
<dbReference type="SUPFAM" id="SSF110296">
    <property type="entry name" value="Oligoxyloglucan reducing end-specific cellobiohydrolase"/>
    <property type="match status" value="2"/>
</dbReference>